<dbReference type="Proteomes" id="UP000027821">
    <property type="component" value="Unassembled WGS sequence"/>
</dbReference>
<sequence length="117" mass="13582">MEILIQIEELFIFLGCIFLFYRLDYKWWWFPALIMLPDVGMIGYLVNNTVGAIIYNLLHFRGTGVVLGMYGFSRGSRKWMLIGIILFAHATMDRAIGTGLKYFDGFWHTSLSTEPFL</sequence>
<keyword evidence="1" id="KW-1133">Transmembrane helix</keyword>
<dbReference type="STRING" id="1048983.EL17_10585"/>
<feature type="transmembrane region" description="Helical" evidence="1">
    <location>
        <begin position="79"/>
        <end position="97"/>
    </location>
</feature>
<dbReference type="EMBL" id="JMIH01000018">
    <property type="protein sequence ID" value="KEO73928.1"/>
    <property type="molecule type" value="Genomic_DNA"/>
</dbReference>
<evidence type="ECO:0000256" key="1">
    <source>
        <dbReference type="SAM" id="Phobius"/>
    </source>
</evidence>
<evidence type="ECO:0000313" key="2">
    <source>
        <dbReference type="EMBL" id="KEO73928.1"/>
    </source>
</evidence>
<dbReference type="AlphaFoldDB" id="A0A074L231"/>
<reference evidence="2 3" key="1">
    <citation type="submission" date="2014-04" db="EMBL/GenBank/DDBJ databases">
        <title>Characterization and application of a salt tolerant electro-active bacterium.</title>
        <authorList>
            <person name="Yang L."/>
            <person name="Wei S."/>
            <person name="Tay Q.X.M."/>
        </authorList>
    </citation>
    <scope>NUCLEOTIDE SEQUENCE [LARGE SCALE GENOMIC DNA]</scope>
    <source>
        <strain evidence="2 3">LY1</strain>
    </source>
</reference>
<comment type="caution">
    <text evidence="2">The sequence shown here is derived from an EMBL/GenBank/DDBJ whole genome shotgun (WGS) entry which is preliminary data.</text>
</comment>
<dbReference type="Pfam" id="PF14079">
    <property type="entry name" value="DUF4260"/>
    <property type="match status" value="1"/>
</dbReference>
<dbReference type="eggNOG" id="ENOG5032SZF">
    <property type="taxonomic scope" value="Bacteria"/>
</dbReference>
<dbReference type="OrthoDB" id="9813911at2"/>
<dbReference type="RefSeq" id="WP_035074018.1">
    <property type="nucleotide sequence ID" value="NZ_JMIH01000018.1"/>
</dbReference>
<evidence type="ECO:0000313" key="3">
    <source>
        <dbReference type="Proteomes" id="UP000027821"/>
    </source>
</evidence>
<keyword evidence="3" id="KW-1185">Reference proteome</keyword>
<keyword evidence="1" id="KW-0812">Transmembrane</keyword>
<feature type="transmembrane region" description="Helical" evidence="1">
    <location>
        <begin position="29"/>
        <end position="58"/>
    </location>
</feature>
<name>A0A074L231_9BACT</name>
<protein>
    <recommendedName>
        <fullName evidence="4">DUF4260 domain-containing protein</fullName>
    </recommendedName>
</protein>
<proteinExistence type="predicted"/>
<accession>A0A074L231</accession>
<feature type="transmembrane region" description="Helical" evidence="1">
    <location>
        <begin position="7"/>
        <end position="23"/>
    </location>
</feature>
<gene>
    <name evidence="2" type="ORF">EL17_10585</name>
</gene>
<keyword evidence="1" id="KW-0472">Membrane</keyword>
<evidence type="ECO:0008006" key="4">
    <source>
        <dbReference type="Google" id="ProtNLM"/>
    </source>
</evidence>
<dbReference type="InterPro" id="IPR025356">
    <property type="entry name" value="DUF4260"/>
</dbReference>
<organism evidence="2 3">
    <name type="scientific">Anditalea andensis</name>
    <dbReference type="NCBI Taxonomy" id="1048983"/>
    <lineage>
        <taxon>Bacteria</taxon>
        <taxon>Pseudomonadati</taxon>
        <taxon>Bacteroidota</taxon>
        <taxon>Cytophagia</taxon>
        <taxon>Cytophagales</taxon>
        <taxon>Cytophagaceae</taxon>
        <taxon>Anditalea</taxon>
    </lineage>
</organism>